<feature type="transmembrane region" description="Helical" evidence="6">
    <location>
        <begin position="145"/>
        <end position="165"/>
    </location>
</feature>
<dbReference type="InterPro" id="IPR020846">
    <property type="entry name" value="MFS_dom"/>
</dbReference>
<evidence type="ECO:0000256" key="1">
    <source>
        <dbReference type="ARBA" id="ARBA00004651"/>
    </source>
</evidence>
<dbReference type="InterPro" id="IPR036259">
    <property type="entry name" value="MFS_trans_sf"/>
</dbReference>
<feature type="transmembrane region" description="Helical" evidence="6">
    <location>
        <begin position="230"/>
        <end position="255"/>
    </location>
</feature>
<protein>
    <submittedName>
        <fullName evidence="8">MFS transporter</fullName>
    </submittedName>
</protein>
<feature type="transmembrane region" description="Helical" evidence="6">
    <location>
        <begin position="21"/>
        <end position="41"/>
    </location>
</feature>
<dbReference type="Gene3D" id="1.20.1250.20">
    <property type="entry name" value="MFS general substrate transporter like domains"/>
    <property type="match status" value="1"/>
</dbReference>
<sequence>MSISKEKKSLWIATISASMANYIDAGSIVAGAAGLSLWTAYLHMSDIQLGALSAFSSNAVSAAIGALIGGKLCDKYGRKLIYNCSMLFYMVGILLIVFAKSFPMFFIGYLIVGLSVGADIPASWTTIAEGAPAKNRAKHCGSAQIAWSAGPIIVYVLSVALGGLGLLGSRIVFAHLFFVALFTWILRRGVPESASWKAEQEKEKELAAKGKESQKLTFRQLFTKTNIKSMLFLIGVYLFWNLAAGTMGFFMPLIYQTVGNVSSQTANLLQAGLFGLTAVGTYFVFMGLGDKISRRGIYAVSSVMAIAAWSIFILPQSSMKPFMLVVFVVVYGLSCGFGQQPFYQLWSSELFPTKYRGSAQGVMFFVVRVALGIWSFIVPTIMSKFGFQLAAACMVGFLIISAIIGVTFAPNTQGKTLKEIENERYGNTKIEEKFCDETV</sequence>
<evidence type="ECO:0000256" key="6">
    <source>
        <dbReference type="SAM" id="Phobius"/>
    </source>
</evidence>
<reference evidence="8 9" key="1">
    <citation type="submission" date="2024-11" db="EMBL/GenBank/DDBJ databases">
        <authorList>
            <person name="Heng Y.C."/>
            <person name="Lim A.C.H."/>
            <person name="Lee J.K.Y."/>
            <person name="Kittelmann S."/>
        </authorList>
    </citation>
    <scope>NUCLEOTIDE SEQUENCE [LARGE SCALE GENOMIC DNA]</scope>
    <source>
        <strain evidence="8 9">WILCCON 0114</strain>
    </source>
</reference>
<dbReference type="CDD" id="cd17316">
    <property type="entry name" value="MFS_SV2_like"/>
    <property type="match status" value="1"/>
</dbReference>
<dbReference type="EMBL" id="JBJIAA010000025">
    <property type="protein sequence ID" value="MFL0253095.1"/>
    <property type="molecule type" value="Genomic_DNA"/>
</dbReference>
<evidence type="ECO:0000256" key="2">
    <source>
        <dbReference type="ARBA" id="ARBA00022448"/>
    </source>
</evidence>
<feature type="transmembrane region" description="Helical" evidence="6">
    <location>
        <begin position="105"/>
        <end position="124"/>
    </location>
</feature>
<feature type="transmembrane region" description="Helical" evidence="6">
    <location>
        <begin position="359"/>
        <end position="377"/>
    </location>
</feature>
<evidence type="ECO:0000256" key="3">
    <source>
        <dbReference type="ARBA" id="ARBA00022692"/>
    </source>
</evidence>
<keyword evidence="2" id="KW-0813">Transport</keyword>
<feature type="transmembrane region" description="Helical" evidence="6">
    <location>
        <begin position="47"/>
        <end position="68"/>
    </location>
</feature>
<evidence type="ECO:0000313" key="8">
    <source>
        <dbReference type="EMBL" id="MFL0253095.1"/>
    </source>
</evidence>
<dbReference type="InterPro" id="IPR005828">
    <property type="entry name" value="MFS_sugar_transport-like"/>
</dbReference>
<dbReference type="Proteomes" id="UP001623592">
    <property type="component" value="Unassembled WGS sequence"/>
</dbReference>
<feature type="transmembrane region" description="Helical" evidence="6">
    <location>
        <begin position="321"/>
        <end position="338"/>
    </location>
</feature>
<feature type="domain" description="Major facilitator superfamily (MFS) profile" evidence="7">
    <location>
        <begin position="10"/>
        <end position="413"/>
    </location>
</feature>
<feature type="transmembrane region" description="Helical" evidence="6">
    <location>
        <begin position="389"/>
        <end position="409"/>
    </location>
</feature>
<feature type="transmembrane region" description="Helical" evidence="6">
    <location>
        <begin position="267"/>
        <end position="285"/>
    </location>
</feature>
<evidence type="ECO:0000256" key="5">
    <source>
        <dbReference type="ARBA" id="ARBA00023136"/>
    </source>
</evidence>
<feature type="transmembrane region" description="Helical" evidence="6">
    <location>
        <begin position="171"/>
        <end position="187"/>
    </location>
</feature>
<dbReference type="PANTHER" id="PTHR23508:SF10">
    <property type="entry name" value="CARBOXYLIC ACID TRANSPORTER PROTEIN HOMOLOG"/>
    <property type="match status" value="1"/>
</dbReference>
<gene>
    <name evidence="8" type="ORF">ACJDT4_22070</name>
</gene>
<keyword evidence="3 6" id="KW-0812">Transmembrane</keyword>
<dbReference type="RefSeq" id="WP_406789758.1">
    <property type="nucleotide sequence ID" value="NZ_JBJIAA010000025.1"/>
</dbReference>
<feature type="transmembrane region" description="Helical" evidence="6">
    <location>
        <begin position="297"/>
        <end position="315"/>
    </location>
</feature>
<evidence type="ECO:0000259" key="7">
    <source>
        <dbReference type="PROSITE" id="PS50850"/>
    </source>
</evidence>
<keyword evidence="5 6" id="KW-0472">Membrane</keyword>
<dbReference type="SUPFAM" id="SSF103473">
    <property type="entry name" value="MFS general substrate transporter"/>
    <property type="match status" value="1"/>
</dbReference>
<keyword evidence="9" id="KW-1185">Reference proteome</keyword>
<accession>A0ABW8TLZ9</accession>
<organism evidence="8 9">
    <name type="scientific">Clostridium neuense</name>
    <dbReference type="NCBI Taxonomy" id="1728934"/>
    <lineage>
        <taxon>Bacteria</taxon>
        <taxon>Bacillati</taxon>
        <taxon>Bacillota</taxon>
        <taxon>Clostridia</taxon>
        <taxon>Eubacteriales</taxon>
        <taxon>Clostridiaceae</taxon>
        <taxon>Clostridium</taxon>
    </lineage>
</organism>
<name>A0ABW8TLZ9_9CLOT</name>
<keyword evidence="4 6" id="KW-1133">Transmembrane helix</keyword>
<proteinExistence type="predicted"/>
<dbReference type="Pfam" id="PF00083">
    <property type="entry name" value="Sugar_tr"/>
    <property type="match status" value="1"/>
</dbReference>
<dbReference type="PANTHER" id="PTHR23508">
    <property type="entry name" value="CARBOXYLIC ACID TRANSPORTER PROTEIN HOMOLOG"/>
    <property type="match status" value="1"/>
</dbReference>
<evidence type="ECO:0000313" key="9">
    <source>
        <dbReference type="Proteomes" id="UP001623592"/>
    </source>
</evidence>
<dbReference type="PROSITE" id="PS50850">
    <property type="entry name" value="MFS"/>
    <property type="match status" value="1"/>
</dbReference>
<evidence type="ECO:0000256" key="4">
    <source>
        <dbReference type="ARBA" id="ARBA00022989"/>
    </source>
</evidence>
<comment type="subcellular location">
    <subcellularLocation>
        <location evidence="1">Cell membrane</location>
        <topology evidence="1">Multi-pass membrane protein</topology>
    </subcellularLocation>
</comment>
<comment type="caution">
    <text evidence="8">The sequence shown here is derived from an EMBL/GenBank/DDBJ whole genome shotgun (WGS) entry which is preliminary data.</text>
</comment>
<feature type="transmembrane region" description="Helical" evidence="6">
    <location>
        <begin position="80"/>
        <end position="99"/>
    </location>
</feature>